<dbReference type="InterPro" id="IPR009053">
    <property type="entry name" value="Prefoldin"/>
</dbReference>
<keyword evidence="5" id="KW-0378">Hydrolase</keyword>
<dbReference type="Gene3D" id="1.10.287.370">
    <property type="match status" value="1"/>
</dbReference>
<feature type="transmembrane region" description="Helical" evidence="11">
    <location>
        <begin position="154"/>
        <end position="172"/>
    </location>
</feature>
<dbReference type="GO" id="GO:0046514">
    <property type="term" value="P:ceramide catabolic process"/>
    <property type="evidence" value="ECO:0007669"/>
    <property type="project" value="TreeGrafter"/>
</dbReference>
<keyword evidence="7 11" id="KW-0472">Membrane</keyword>
<dbReference type="PANTHER" id="PTHR46187">
    <property type="entry name" value="ALKALINE CERAMIDASE 3"/>
    <property type="match status" value="1"/>
</dbReference>
<dbReference type="InterPro" id="IPR002777">
    <property type="entry name" value="PFD_beta-like"/>
</dbReference>
<proteinExistence type="inferred from homology"/>
<evidence type="ECO:0000256" key="9">
    <source>
        <dbReference type="PIRSR" id="PIRSR608901-2"/>
    </source>
</evidence>
<dbReference type="PANTHER" id="PTHR46187:SF3">
    <property type="entry name" value="ALKALINE CERAMIDASE 3"/>
    <property type="match status" value="1"/>
</dbReference>
<reference evidence="12 13" key="1">
    <citation type="journal article" date="2016" name="Front. Microbiol.">
        <title>Genome and transcriptome sequences reveal the specific parasitism of the nematophagous Purpureocillium lilacinum 36-1.</title>
        <authorList>
            <person name="Xie J."/>
            <person name="Li S."/>
            <person name="Mo C."/>
            <person name="Xiao X."/>
            <person name="Peng D."/>
            <person name="Wang G."/>
            <person name="Xiao Y."/>
        </authorList>
    </citation>
    <scope>NUCLEOTIDE SEQUENCE [LARGE SCALE GENOMIC DNA]</scope>
    <source>
        <strain evidence="12 13">36-1</strain>
    </source>
</reference>
<keyword evidence="8" id="KW-0479">Metal-binding</keyword>
<evidence type="ECO:0000256" key="11">
    <source>
        <dbReference type="SAM" id="Phobius"/>
    </source>
</evidence>
<dbReference type="GO" id="GO:0005789">
    <property type="term" value="C:endoplasmic reticulum membrane"/>
    <property type="evidence" value="ECO:0007669"/>
    <property type="project" value="TreeGrafter"/>
</dbReference>
<feature type="binding site" evidence="8">
    <location>
        <position position="44"/>
    </location>
    <ligand>
        <name>Ca(2+)</name>
        <dbReference type="ChEBI" id="CHEBI:29108"/>
    </ligand>
</feature>
<dbReference type="GO" id="GO:0016272">
    <property type="term" value="C:prefoldin complex"/>
    <property type="evidence" value="ECO:0007669"/>
    <property type="project" value="InterPro"/>
</dbReference>
<dbReference type="GO" id="GO:0051082">
    <property type="term" value="F:unfolded protein binding"/>
    <property type="evidence" value="ECO:0007669"/>
    <property type="project" value="InterPro"/>
</dbReference>
<comment type="similarity">
    <text evidence="3">Belongs to the alkaline ceramidase family.</text>
</comment>
<organism evidence="12 13">
    <name type="scientific">Purpureocillium lilacinum</name>
    <name type="common">Paecilomyces lilacinus</name>
    <dbReference type="NCBI Taxonomy" id="33203"/>
    <lineage>
        <taxon>Eukaryota</taxon>
        <taxon>Fungi</taxon>
        <taxon>Dikarya</taxon>
        <taxon>Ascomycota</taxon>
        <taxon>Pezizomycotina</taxon>
        <taxon>Sordariomycetes</taxon>
        <taxon>Hypocreomycetidae</taxon>
        <taxon>Hypocreales</taxon>
        <taxon>Ophiocordycipitaceae</taxon>
        <taxon>Purpureocillium</taxon>
    </lineage>
</organism>
<evidence type="ECO:0000256" key="10">
    <source>
        <dbReference type="SAM" id="MobiDB-lite"/>
    </source>
</evidence>
<comment type="subcellular location">
    <subcellularLocation>
        <location evidence="1">Membrane</location>
        <topology evidence="1">Multi-pass membrane protein</topology>
    </subcellularLocation>
</comment>
<evidence type="ECO:0000256" key="5">
    <source>
        <dbReference type="ARBA" id="ARBA00022801"/>
    </source>
</evidence>
<dbReference type="EMBL" id="LCWV01000091">
    <property type="protein sequence ID" value="PWI64118.1"/>
    <property type="molecule type" value="Genomic_DNA"/>
</dbReference>
<dbReference type="CDD" id="cd23164">
    <property type="entry name" value="Prefoldin_1"/>
    <property type="match status" value="1"/>
</dbReference>
<evidence type="ECO:0000256" key="4">
    <source>
        <dbReference type="ARBA" id="ARBA00022692"/>
    </source>
</evidence>
<accession>A0A2U3DPE1</accession>
<comment type="cofactor">
    <cofactor evidence="9">
        <name>Zn(2+)</name>
        <dbReference type="ChEBI" id="CHEBI:29105"/>
    </cofactor>
</comment>
<dbReference type="GO" id="GO:0046513">
    <property type="term" value="P:ceramide biosynthetic process"/>
    <property type="evidence" value="ECO:0007669"/>
    <property type="project" value="TreeGrafter"/>
</dbReference>
<evidence type="ECO:0000256" key="7">
    <source>
        <dbReference type="ARBA" id="ARBA00023136"/>
    </source>
</evidence>
<dbReference type="Pfam" id="PF05875">
    <property type="entry name" value="Ceramidase"/>
    <property type="match status" value="1"/>
</dbReference>
<dbReference type="GO" id="GO:0016811">
    <property type="term" value="F:hydrolase activity, acting on carbon-nitrogen (but not peptide) bonds, in linear amides"/>
    <property type="evidence" value="ECO:0007669"/>
    <property type="project" value="InterPro"/>
</dbReference>
<evidence type="ECO:0000256" key="8">
    <source>
        <dbReference type="PIRSR" id="PIRSR608901-1"/>
    </source>
</evidence>
<name>A0A2U3DPE1_PURLI</name>
<evidence type="ECO:0000313" key="13">
    <source>
        <dbReference type="Proteomes" id="UP000245956"/>
    </source>
</evidence>
<protein>
    <submittedName>
        <fullName evidence="12">Uncharacterized protein</fullName>
    </submittedName>
</protein>
<gene>
    <name evidence="12" type="ORF">PCL_12655</name>
</gene>
<dbReference type="Pfam" id="PF01920">
    <property type="entry name" value="Prefoldin_2"/>
    <property type="match status" value="1"/>
</dbReference>
<evidence type="ECO:0000313" key="12">
    <source>
        <dbReference type="EMBL" id="PWI64118.1"/>
    </source>
</evidence>
<dbReference type="SUPFAM" id="SSF46579">
    <property type="entry name" value="Prefoldin"/>
    <property type="match status" value="1"/>
</dbReference>
<dbReference type="Proteomes" id="UP000245956">
    <property type="component" value="Unassembled WGS sequence"/>
</dbReference>
<keyword evidence="6 11" id="KW-1133">Transmembrane helix</keyword>
<feature type="transmembrane region" description="Helical" evidence="11">
    <location>
        <begin position="105"/>
        <end position="122"/>
    </location>
</feature>
<dbReference type="GO" id="GO:0006457">
    <property type="term" value="P:protein folding"/>
    <property type="evidence" value="ECO:0007669"/>
    <property type="project" value="InterPro"/>
</dbReference>
<comment type="caution">
    <text evidence="12">The sequence shown here is derived from an EMBL/GenBank/DDBJ whole genome shotgun (WGS) entry which is preliminary data.</text>
</comment>
<dbReference type="InterPro" id="IPR008901">
    <property type="entry name" value="ACER"/>
</dbReference>
<feature type="binding site" evidence="8">
    <location>
        <position position="33"/>
    </location>
    <ligand>
        <name>Ca(2+)</name>
        <dbReference type="ChEBI" id="CHEBI:29108"/>
    </ligand>
</feature>
<evidence type="ECO:0000256" key="2">
    <source>
        <dbReference type="ARBA" id="ARBA00008045"/>
    </source>
</evidence>
<evidence type="ECO:0000256" key="1">
    <source>
        <dbReference type="ARBA" id="ARBA00004141"/>
    </source>
</evidence>
<feature type="transmembrane region" description="Helical" evidence="11">
    <location>
        <begin position="129"/>
        <end position="148"/>
    </location>
</feature>
<evidence type="ECO:0000256" key="3">
    <source>
        <dbReference type="ARBA" id="ARBA00009780"/>
    </source>
</evidence>
<feature type="binding site" evidence="9">
    <location>
        <position position="92"/>
    </location>
    <ligand>
        <name>Zn(2+)</name>
        <dbReference type="ChEBI" id="CHEBI:29105"/>
        <note>catalytic</note>
    </ligand>
</feature>
<feature type="transmembrane region" description="Helical" evidence="11">
    <location>
        <begin position="71"/>
        <end position="93"/>
    </location>
</feature>
<keyword evidence="8" id="KW-0106">Calcium</keyword>
<feature type="region of interest" description="Disordered" evidence="10">
    <location>
        <begin position="342"/>
        <end position="395"/>
    </location>
</feature>
<comment type="similarity">
    <text evidence="2">Belongs to the prefoldin subunit beta family.</text>
</comment>
<keyword evidence="4 11" id="KW-0812">Transmembrane</keyword>
<dbReference type="AlphaFoldDB" id="A0A2U3DPE1"/>
<dbReference type="GO" id="GO:0046872">
    <property type="term" value="F:metal ion binding"/>
    <property type="evidence" value="ECO:0007669"/>
    <property type="project" value="UniProtKB-KW"/>
</dbReference>
<sequence length="532" mass="58317">MTVADLLRGLRAPYPDHGSGFWGKQTSTLNFCEEDYALSFYCAELCNTVTNGLFLWLGVSGIRNCIQESHANIFLLAYLGYIVVGLGSILFHATLKYPMQLVDELSMIYTTCLMMYASFSYSRSRAFSTLLGVSLLSLAGSITAYYHITKDPVFHQVVYAALTATVVFRSIWVMERQVRPVLQGRDAAQSRRQMKTMWVLVATGEKDPWMAPRQWLIRVRDMEPGQHLLQPAQEVAAGSGLALGRFARGACVVASDDRTSSCGPGCYSPSLWCGKSSEVVRRRSAHEPGQGVSGRARLLQASRRIAPDLAMQLHTVVREGLVFMGGGVGILTAGPAPAHSISSSATWGRPCQGCPGKPSDIPAQELPPELRRSSHPTSPKPRAREASTFPSATKGCGTAYRSAGIPPEAATLPVMSIPNEALHKLAREIEAQAAVAQQQIGLARTQMTSKQREQRLVRLTLSELAGLSDDAVVYEGVGKMFSSVPLPDLRHKLEGQTKELESDVTKLNQRLLYLETTHKNSREHIEQMLRGR</sequence>
<evidence type="ECO:0000256" key="6">
    <source>
        <dbReference type="ARBA" id="ARBA00022989"/>
    </source>
</evidence>
<keyword evidence="9" id="KW-0862">Zinc</keyword>